<dbReference type="AlphaFoldDB" id="A0A263BS21"/>
<feature type="domain" description="SH3b" evidence="3">
    <location>
        <begin position="427"/>
        <end position="488"/>
    </location>
</feature>
<dbReference type="SUPFAM" id="SSF53955">
    <property type="entry name" value="Lysozyme-like"/>
    <property type="match status" value="1"/>
</dbReference>
<keyword evidence="1" id="KW-0732">Signal</keyword>
<organism evidence="4 5">
    <name type="scientific">Lottiidibacillus patelloidae</name>
    <dbReference type="NCBI Taxonomy" id="2670334"/>
    <lineage>
        <taxon>Bacteria</taxon>
        <taxon>Bacillati</taxon>
        <taxon>Bacillota</taxon>
        <taxon>Bacilli</taxon>
        <taxon>Bacillales</taxon>
        <taxon>Bacillaceae</taxon>
        <taxon>Lottiidibacillus</taxon>
    </lineage>
</organism>
<dbReference type="PANTHER" id="PTHR30032:SF8">
    <property type="entry name" value="GERMINATION-SPECIFIC N-ACETYLMURAMOYL-L-ALANINE AMIDASE"/>
    <property type="match status" value="1"/>
</dbReference>
<feature type="domain" description="Transglycosylase SLT" evidence="2">
    <location>
        <begin position="219"/>
        <end position="343"/>
    </location>
</feature>
<feature type="signal peptide" evidence="1">
    <location>
        <begin position="1"/>
        <end position="27"/>
    </location>
</feature>
<comment type="caution">
    <text evidence="4">The sequence shown here is derived from an EMBL/GenBank/DDBJ whole genome shotgun (WGS) entry which is preliminary data.</text>
</comment>
<evidence type="ECO:0000259" key="3">
    <source>
        <dbReference type="Pfam" id="PF08239"/>
    </source>
</evidence>
<gene>
    <name evidence="4" type="ORF">CIB95_12110</name>
</gene>
<dbReference type="InterPro" id="IPR007253">
    <property type="entry name" value="Cell_wall-bd_2"/>
</dbReference>
<evidence type="ECO:0000313" key="4">
    <source>
        <dbReference type="EMBL" id="OZM56510.1"/>
    </source>
</evidence>
<dbReference type="InterPro" id="IPR051922">
    <property type="entry name" value="Bact_Sporulation_Assoc"/>
</dbReference>
<dbReference type="Pfam" id="PF01464">
    <property type="entry name" value="SLT"/>
    <property type="match status" value="1"/>
</dbReference>
<accession>A0A263BS21</accession>
<feature type="chain" id="PRO_5038382658" description="SH3b domain-containing protein" evidence="1">
    <location>
        <begin position="28"/>
        <end position="814"/>
    </location>
</feature>
<name>A0A263BS21_9BACI</name>
<dbReference type="InterPro" id="IPR023346">
    <property type="entry name" value="Lysozyme-like_dom_sf"/>
</dbReference>
<dbReference type="InterPro" id="IPR008258">
    <property type="entry name" value="Transglycosylase_SLT_dom_1"/>
</dbReference>
<reference evidence="5" key="1">
    <citation type="submission" date="2017-08" db="EMBL/GenBank/DDBJ databases">
        <authorList>
            <person name="Huang Z."/>
        </authorList>
    </citation>
    <scope>NUCLEOTIDE SEQUENCE [LARGE SCALE GENOMIC DNA]</scope>
    <source>
        <strain evidence="5">SA5d-4</strain>
    </source>
</reference>
<dbReference type="InterPro" id="IPR003646">
    <property type="entry name" value="SH3-like_bac-type"/>
</dbReference>
<evidence type="ECO:0000313" key="5">
    <source>
        <dbReference type="Proteomes" id="UP000217083"/>
    </source>
</evidence>
<proteinExistence type="predicted"/>
<evidence type="ECO:0000256" key="1">
    <source>
        <dbReference type="SAM" id="SignalP"/>
    </source>
</evidence>
<dbReference type="Gene3D" id="3.40.50.12090">
    <property type="match status" value="2"/>
</dbReference>
<dbReference type="Proteomes" id="UP000217083">
    <property type="component" value="Unassembled WGS sequence"/>
</dbReference>
<dbReference type="Gene3D" id="1.10.530.10">
    <property type="match status" value="1"/>
</dbReference>
<dbReference type="EMBL" id="NPIA01000006">
    <property type="protein sequence ID" value="OZM56510.1"/>
    <property type="molecule type" value="Genomic_DNA"/>
</dbReference>
<dbReference type="Pfam" id="PF08239">
    <property type="entry name" value="SH3_3"/>
    <property type="match status" value="1"/>
</dbReference>
<evidence type="ECO:0000259" key="2">
    <source>
        <dbReference type="Pfam" id="PF01464"/>
    </source>
</evidence>
<sequence>MLRMWNTLLICVSILVYTFSITTSAAANETYVKTFSLSSSGENEVLLDNGMVISINMVDEVETIVEISRNESELFHQNLSFISLEKVTYLLHGNNEYLILPYRYDGSAGTTYFSVLKLQSDAVEQIHVSTVYDQGIVEVDKNLITVTGAIYEESDPRSTPSKKIVKTYELNNDSVVETSEQITENKQQYIQPENRTSNFYIMSQGSYNPPADEISRMLTEKAIEYNIPPELVKAIAWSETNWLQFRETDDPNGRWKAGDPVISHIDRRGIGIMQVTKYSESEVANNANEDIVRLKNDIEYNIESGIKILKDKWNYGGKITPIINDGAWDVLDHWYFAILAYNGMSYQNDPNHPNRKKEVYQDRVYKFLAKHSEITLTPFPIEELDFYYKEDSPVIRFNNKMHYDLPYLNRKTHHGYTLENWLQPISQVNLRTEPSTVKAQESVIRQLPVGEIVEITGEVIYDTNNTKHYVWYPVKTQSGENGFVASSYFANVEKKVETVELAGKSRYDTAIKIANDGWQQADTIILANGFATPDALTGSVLAKKFDAPLLLTKSDALLPEVALEMERLKPKKIYILGSYGVISKELEDQLVLDGQEKGYTVTRIGGGNRMETAALIAKEISATSNEIIIAAARDKYGNASPDALSVAPYAGSNQIPIFLTNTDTLSNYISEYISGKDITKVTIIGGIGAISEEVEAEINKLVPNVVRIAGSSRYETSLEIAKTLKIKSDKIFFARGDVFVDALSASPLAARENKPIILIKQDGLPNELKQYLDEELIYLPKVYFLGGLGAIGAETRSLVQETILNKFPVIQQEK</sequence>
<evidence type="ECO:0008006" key="6">
    <source>
        <dbReference type="Google" id="ProtNLM"/>
    </source>
</evidence>
<dbReference type="Pfam" id="PF04122">
    <property type="entry name" value="CW_binding_2"/>
    <property type="match status" value="3"/>
</dbReference>
<keyword evidence="5" id="KW-1185">Reference proteome</keyword>
<dbReference type="PANTHER" id="PTHR30032">
    <property type="entry name" value="N-ACETYLMURAMOYL-L-ALANINE AMIDASE-RELATED"/>
    <property type="match status" value="1"/>
</dbReference>
<reference evidence="4 5" key="2">
    <citation type="submission" date="2017-09" db="EMBL/GenBank/DDBJ databases">
        <title>Bacillus patelloidae sp. nov., isolated from the intestinal tract of a marine limpet.</title>
        <authorList>
            <person name="Liu R."/>
            <person name="Dong C."/>
            <person name="Shao Z."/>
        </authorList>
    </citation>
    <scope>NUCLEOTIDE SEQUENCE [LARGE SCALE GENOMIC DNA]</scope>
    <source>
        <strain evidence="4 5">SA5d-4</strain>
    </source>
</reference>
<dbReference type="RefSeq" id="WP_094925532.1">
    <property type="nucleotide sequence ID" value="NZ_NPIA01000006.1"/>
</dbReference>
<protein>
    <recommendedName>
        <fullName evidence="6">SH3b domain-containing protein</fullName>
    </recommendedName>
</protein>
<dbReference type="Gene3D" id="2.30.30.40">
    <property type="entry name" value="SH3 Domains"/>
    <property type="match status" value="1"/>
</dbReference>